<dbReference type="PANTHER" id="PTHR12708:SF0">
    <property type="entry name" value="DNA POLYMERASE EPSILON SUBUNIT 2"/>
    <property type="match status" value="1"/>
</dbReference>
<dbReference type="GeneID" id="37266576"/>
<accession>A0A316ZKT3</accession>
<dbReference type="PANTHER" id="PTHR12708">
    <property type="entry name" value="DNA POLYMERASE EPSILON SUBUNIT B"/>
    <property type="match status" value="1"/>
</dbReference>
<dbReference type="GO" id="GO:0006261">
    <property type="term" value="P:DNA-templated DNA replication"/>
    <property type="evidence" value="ECO:0007669"/>
    <property type="project" value="InterPro"/>
</dbReference>
<keyword evidence="4" id="KW-0235">DNA replication</keyword>
<evidence type="ECO:0000256" key="1">
    <source>
        <dbReference type="ARBA" id="ARBA00004123"/>
    </source>
</evidence>
<feature type="domain" description="DNA polymerase alpha/delta/epsilon subunit B" evidence="8">
    <location>
        <begin position="163"/>
        <end position="371"/>
    </location>
</feature>
<evidence type="ECO:0000259" key="8">
    <source>
        <dbReference type="Pfam" id="PF04042"/>
    </source>
</evidence>
<organism evidence="9 10">
    <name type="scientific">Tilletiopsis washingtonensis</name>
    <dbReference type="NCBI Taxonomy" id="58919"/>
    <lineage>
        <taxon>Eukaryota</taxon>
        <taxon>Fungi</taxon>
        <taxon>Dikarya</taxon>
        <taxon>Basidiomycota</taxon>
        <taxon>Ustilaginomycotina</taxon>
        <taxon>Exobasidiomycetes</taxon>
        <taxon>Entylomatales</taxon>
        <taxon>Entylomatales incertae sedis</taxon>
        <taxon>Tilletiopsis</taxon>
    </lineage>
</organism>
<dbReference type="OrthoDB" id="10254730at2759"/>
<reference evidence="9 10" key="1">
    <citation type="journal article" date="2018" name="Mol. Biol. Evol.">
        <title>Broad Genomic Sampling Reveals a Smut Pathogenic Ancestry of the Fungal Clade Ustilaginomycotina.</title>
        <authorList>
            <person name="Kijpornyongpan T."/>
            <person name="Mondo S.J."/>
            <person name="Barry K."/>
            <person name="Sandor L."/>
            <person name="Lee J."/>
            <person name="Lipzen A."/>
            <person name="Pangilinan J."/>
            <person name="LaButti K."/>
            <person name="Hainaut M."/>
            <person name="Henrissat B."/>
            <person name="Grigoriev I.V."/>
            <person name="Spatafora J.W."/>
            <person name="Aime M.C."/>
        </authorList>
    </citation>
    <scope>NUCLEOTIDE SEQUENCE [LARGE SCALE GENOMIC DNA]</scope>
    <source>
        <strain evidence="9 10">MCA 4186</strain>
    </source>
</reference>
<evidence type="ECO:0000256" key="3">
    <source>
        <dbReference type="ARBA" id="ARBA00016011"/>
    </source>
</evidence>
<evidence type="ECO:0000313" key="10">
    <source>
        <dbReference type="Proteomes" id="UP000245946"/>
    </source>
</evidence>
<dbReference type="RefSeq" id="XP_025601202.1">
    <property type="nucleotide sequence ID" value="XM_025739030.1"/>
</dbReference>
<dbReference type="EMBL" id="KZ819284">
    <property type="protein sequence ID" value="PWO00924.1"/>
    <property type="molecule type" value="Genomic_DNA"/>
</dbReference>
<keyword evidence="10" id="KW-1185">Reference proteome</keyword>
<evidence type="ECO:0000256" key="4">
    <source>
        <dbReference type="ARBA" id="ARBA00022705"/>
    </source>
</evidence>
<keyword evidence="5" id="KW-0238">DNA-binding</keyword>
<dbReference type="GO" id="GO:0003677">
    <property type="term" value="F:DNA binding"/>
    <property type="evidence" value="ECO:0007669"/>
    <property type="project" value="UniProtKB-KW"/>
</dbReference>
<evidence type="ECO:0000256" key="2">
    <source>
        <dbReference type="ARBA" id="ARBA00009560"/>
    </source>
</evidence>
<evidence type="ECO:0000256" key="6">
    <source>
        <dbReference type="ARBA" id="ARBA00023242"/>
    </source>
</evidence>
<dbReference type="GO" id="GO:0042276">
    <property type="term" value="P:error-prone translesion synthesis"/>
    <property type="evidence" value="ECO:0007669"/>
    <property type="project" value="TreeGrafter"/>
</dbReference>
<comment type="similarity">
    <text evidence="2">Belongs to the DNA polymerase epsilon subunit B family.</text>
</comment>
<dbReference type="Proteomes" id="UP000245946">
    <property type="component" value="Unassembled WGS sequence"/>
</dbReference>
<dbReference type="InterPro" id="IPR007185">
    <property type="entry name" value="DNA_pol_a/d/e_bsu"/>
</dbReference>
<proteinExistence type="inferred from homology"/>
<comment type="subcellular location">
    <subcellularLocation>
        <location evidence="1">Nucleus</location>
    </subcellularLocation>
</comment>
<keyword evidence="6" id="KW-0539">Nucleus</keyword>
<gene>
    <name evidence="9" type="ORF">FA09DRAFT_119397</name>
</gene>
<protein>
    <recommendedName>
        <fullName evidence="3">DNA polymerase epsilon subunit B</fullName>
    </recommendedName>
    <alternativeName>
        <fullName evidence="7">DNA polymerase II subunit 2</fullName>
    </alternativeName>
</protein>
<sequence>MPSACRAGLALLKSIVLRNENFLPPLVAGIGGKAERAAYMKLTSTKNLLGRQGQRFLIFGRLGTSEDGRYVLEDADGVVGLDLEDAMPGEGIFTEGAFVLIEGEYTEEERIRVFALGHPPSETRDTARQICSQIDFLGSGAIPLADEPLLKEHEAAHDNLAMVFISELHLDHAKSLASFRAMLQGYADAAFIPFAFVLCGSFSAEPHKPAALARYQDAFAALGELLLAFPDILASSHFIFVPSSADPFSTSLLPRQPLPDLIADRLRSKVGPAAAARMHFTSNPTRLVYFAQEIVVSRDDTMTRMLRNAVRLKDEVADGDLKKFLVSTILDQVHLHPLPQSARPVLWEHDHALRLYPMPTALVLADKYDRFHLTYEGCRVFNPSSFRGASFGWTTYYPGTRVTESSELPQ</sequence>
<name>A0A316ZKT3_9BASI</name>
<evidence type="ECO:0000256" key="7">
    <source>
        <dbReference type="ARBA" id="ARBA00032930"/>
    </source>
</evidence>
<dbReference type="AlphaFoldDB" id="A0A316ZKT3"/>
<dbReference type="STRING" id="58919.A0A316ZKT3"/>
<evidence type="ECO:0000256" key="5">
    <source>
        <dbReference type="ARBA" id="ARBA00023125"/>
    </source>
</evidence>
<dbReference type="GO" id="GO:0008622">
    <property type="term" value="C:epsilon DNA polymerase complex"/>
    <property type="evidence" value="ECO:0007669"/>
    <property type="project" value="InterPro"/>
</dbReference>
<evidence type="ECO:0000313" key="9">
    <source>
        <dbReference type="EMBL" id="PWO00924.1"/>
    </source>
</evidence>
<dbReference type="InterPro" id="IPR016266">
    <property type="entry name" value="POLE2"/>
</dbReference>
<dbReference type="Pfam" id="PF04042">
    <property type="entry name" value="DNA_pol_E_B"/>
    <property type="match status" value="1"/>
</dbReference>